<keyword evidence="2" id="KW-1185">Reference proteome</keyword>
<sequence>MGKKQVPTASELREYLAKERAYLVDCVKNNKTFVITGPKFPGETIWRSKITLPLLEAAEEVGTSNEEIWELCKKRTQTTHAPVTLKEYQRMLPFAQKEKTVDAVLKLLETYIPPFDDKYWTGFDIAGYYYCLALISLSDYRKEDCEKQLWTTIDQFFKYDIGLENIPVLLRNMTILGSSRPVLKKMGAIIEAEIEKRAVNK</sequence>
<gene>
    <name evidence="1" type="ORF">RBI_I01539</name>
</gene>
<proteinExistence type="predicted"/>
<organism evidence="1 2">
    <name type="scientific">Ruminococcus bicirculans</name>
    <name type="common">ex Wegman et al. 2014</name>
    <dbReference type="NCBI Taxonomy" id="1160721"/>
    <lineage>
        <taxon>Bacteria</taxon>
        <taxon>Bacillati</taxon>
        <taxon>Bacillota</taxon>
        <taxon>Clostridia</taxon>
        <taxon>Eubacteriales</taxon>
        <taxon>Oscillospiraceae</taxon>
        <taxon>Ruminococcus</taxon>
    </lineage>
</organism>
<dbReference type="Proteomes" id="UP000027600">
    <property type="component" value="Chromosome I"/>
</dbReference>
<evidence type="ECO:0000313" key="1">
    <source>
        <dbReference type="EMBL" id="CCO05241.1"/>
    </source>
</evidence>
<name>A0ABM9QH50_9FIRM</name>
<accession>A0ABM9QH50</accession>
<evidence type="ECO:0008006" key="3">
    <source>
        <dbReference type="Google" id="ProtNLM"/>
    </source>
</evidence>
<reference evidence="1 2" key="1">
    <citation type="journal article" date="2014" name="Int. J. Syst. Evol. Microbiol.">
        <title>Complete genome of a new Firmicutes species belonging to the dominant human colonic microbiota ('Ruminococcus bicirculans') reveals two chromosomes and a selective capacity to utilize plant glucans.</title>
        <authorList>
            <consortium name="NISC Comparative Sequencing Program"/>
            <person name="Wegmann U."/>
            <person name="Louis P."/>
            <person name="Goesmann A."/>
            <person name="Henrissat B."/>
            <person name="Duncan S.H."/>
            <person name="Flint H.J."/>
        </authorList>
    </citation>
    <scope>NUCLEOTIDE SEQUENCE [LARGE SCALE GENOMIC DNA]</scope>
    <source>
        <strain evidence="1 2">80/3</strain>
    </source>
</reference>
<protein>
    <recommendedName>
        <fullName evidence="3">DNA alkylation repair enzyme</fullName>
    </recommendedName>
</protein>
<evidence type="ECO:0000313" key="2">
    <source>
        <dbReference type="Proteomes" id="UP000027600"/>
    </source>
</evidence>
<dbReference type="EMBL" id="HF545616">
    <property type="protein sequence ID" value="CCO05241.1"/>
    <property type="molecule type" value="Genomic_DNA"/>
</dbReference>
<dbReference type="RefSeq" id="WP_038672150.1">
    <property type="nucleotide sequence ID" value="NZ_DAWBUL010000080.1"/>
</dbReference>